<gene>
    <name evidence="1" type="ORF">F4821DRAFT_275492</name>
</gene>
<sequence>MREKGGSDHVPSEVARTSAPGSHSPDTWVELIAPKSVQFYGNSWNSLGSKASLSSTIVDKTGIPADVLKNTRPPRACWVAQRMSWAAKRTTQQVEDRAYSLMGLFGVNIPMIYGEREQAFIRLQEHIIAKSADESIFVWSLDLLEDSTRDAKQVDCGLLASSPACFARCGDIISTGGSRGFQISQFGLVISSPAMMHTLGTYHAPLRAKKTDESGSCALILAELPEERYFVRRSSASGESFVITEMLGDSVMQISVPLQPGEAPRRLYHGYWLRSLEFYDNHIYTHQTIGRRDDGRDRLLLPEGETGTARIIRLNLREASYGWVKLGFDSLGHPVCFLTFPNDQDNDSNTILMLA</sequence>
<name>A0ACC0CKM5_9PEZI</name>
<protein>
    <submittedName>
        <fullName evidence="1">Uncharacterized protein</fullName>
    </submittedName>
</protein>
<proteinExistence type="predicted"/>
<organism evidence="1 2">
    <name type="scientific">Hypoxylon rubiginosum</name>
    <dbReference type="NCBI Taxonomy" id="110542"/>
    <lineage>
        <taxon>Eukaryota</taxon>
        <taxon>Fungi</taxon>
        <taxon>Dikarya</taxon>
        <taxon>Ascomycota</taxon>
        <taxon>Pezizomycotina</taxon>
        <taxon>Sordariomycetes</taxon>
        <taxon>Xylariomycetidae</taxon>
        <taxon>Xylariales</taxon>
        <taxon>Hypoxylaceae</taxon>
        <taxon>Hypoxylon</taxon>
    </lineage>
</organism>
<evidence type="ECO:0000313" key="2">
    <source>
        <dbReference type="Proteomes" id="UP001497680"/>
    </source>
</evidence>
<dbReference type="Proteomes" id="UP001497680">
    <property type="component" value="Unassembled WGS sequence"/>
</dbReference>
<dbReference type="EMBL" id="MU394417">
    <property type="protein sequence ID" value="KAI6080892.1"/>
    <property type="molecule type" value="Genomic_DNA"/>
</dbReference>
<reference evidence="1 2" key="1">
    <citation type="journal article" date="2022" name="New Phytol.">
        <title>Ecological generalism drives hyperdiversity of secondary metabolite gene clusters in xylarialean endophytes.</title>
        <authorList>
            <person name="Franco M.E.E."/>
            <person name="Wisecaver J.H."/>
            <person name="Arnold A.E."/>
            <person name="Ju Y.M."/>
            <person name="Slot J.C."/>
            <person name="Ahrendt S."/>
            <person name="Moore L.P."/>
            <person name="Eastman K.E."/>
            <person name="Scott K."/>
            <person name="Konkel Z."/>
            <person name="Mondo S.J."/>
            <person name="Kuo A."/>
            <person name="Hayes R.D."/>
            <person name="Haridas S."/>
            <person name="Andreopoulos B."/>
            <person name="Riley R."/>
            <person name="LaButti K."/>
            <person name="Pangilinan J."/>
            <person name="Lipzen A."/>
            <person name="Amirebrahimi M."/>
            <person name="Yan J."/>
            <person name="Adam C."/>
            <person name="Keymanesh K."/>
            <person name="Ng V."/>
            <person name="Louie K."/>
            <person name="Northen T."/>
            <person name="Drula E."/>
            <person name="Henrissat B."/>
            <person name="Hsieh H.M."/>
            <person name="Youens-Clark K."/>
            <person name="Lutzoni F."/>
            <person name="Miadlikowska J."/>
            <person name="Eastwood D.C."/>
            <person name="Hamelin R.C."/>
            <person name="Grigoriev I.V."/>
            <person name="U'Ren J.M."/>
        </authorList>
    </citation>
    <scope>NUCLEOTIDE SEQUENCE [LARGE SCALE GENOMIC DNA]</scope>
    <source>
        <strain evidence="1 2">ER1909</strain>
    </source>
</reference>
<keyword evidence="2" id="KW-1185">Reference proteome</keyword>
<evidence type="ECO:0000313" key="1">
    <source>
        <dbReference type="EMBL" id="KAI6080892.1"/>
    </source>
</evidence>
<accession>A0ACC0CKM5</accession>
<comment type="caution">
    <text evidence="1">The sequence shown here is derived from an EMBL/GenBank/DDBJ whole genome shotgun (WGS) entry which is preliminary data.</text>
</comment>